<evidence type="ECO:0000313" key="1">
    <source>
        <dbReference type="EMBL" id="DAD72321.1"/>
    </source>
</evidence>
<proteinExistence type="predicted"/>
<dbReference type="EMBL" id="BK015897">
    <property type="protein sequence ID" value="DAD72321.1"/>
    <property type="molecule type" value="Genomic_DNA"/>
</dbReference>
<name>A0A8S5LQM6_9CAUD</name>
<organism evidence="1">
    <name type="scientific">Podoviridae sp. ctC8s18</name>
    <dbReference type="NCBI Taxonomy" id="2827617"/>
    <lineage>
        <taxon>Viruses</taxon>
        <taxon>Duplodnaviria</taxon>
        <taxon>Heunggongvirae</taxon>
        <taxon>Uroviricota</taxon>
        <taxon>Caudoviricetes</taxon>
    </lineage>
</organism>
<reference evidence="1" key="1">
    <citation type="journal article" date="2021" name="Proc. Natl. Acad. Sci. U.S.A.">
        <title>A Catalog of Tens of Thousands of Viruses from Human Metagenomes Reveals Hidden Associations with Chronic Diseases.</title>
        <authorList>
            <person name="Tisza M.J."/>
            <person name="Buck C.B."/>
        </authorList>
    </citation>
    <scope>NUCLEOTIDE SEQUENCE</scope>
    <source>
        <strain evidence="1">CtC8s18</strain>
    </source>
</reference>
<protein>
    <submittedName>
        <fullName evidence="1">Terminal protein</fullName>
    </submittedName>
</protein>
<sequence>MAKNSNIRWRKKDIERVRKTAQRFNAKITRLEKKNPEFSRFYPERISTKELQSIPTRKEFNRIIKGYEKFLEKGSEKLRFSEKGYGLTDWEIKETQQNVRRVNRQNAIKKERIKPSTEKGTMGLVEKNNLKSYSTNFDKRTFEEFRKFERFLEKNLSSKYRNEKANLYKQNYINAIDQNLGNHPYGKILKDLINELDIDTLLDGAADSPQLQIQFISLPSNDYNIIAEETLSHWLDFLNRNGIETEAMRGL</sequence>
<accession>A0A8S5LQM6</accession>